<dbReference type="Proteomes" id="UP000076502">
    <property type="component" value="Unassembled WGS sequence"/>
</dbReference>
<feature type="region of interest" description="Disordered" evidence="1">
    <location>
        <begin position="69"/>
        <end position="91"/>
    </location>
</feature>
<proteinExistence type="predicted"/>
<keyword evidence="4" id="KW-1185">Reference proteome</keyword>
<evidence type="ECO:0000313" key="3">
    <source>
        <dbReference type="EMBL" id="KZC04332.1"/>
    </source>
</evidence>
<gene>
    <name evidence="3" type="ORF">WN55_02693</name>
</gene>
<protein>
    <submittedName>
        <fullName evidence="3">Uncharacterized protein</fullName>
    </submittedName>
</protein>
<sequence length="91" mass="10343">MRIRRTVLALIILYSTVTASWSIGNIFGSVQTRISPDRSDRFLNYTQNGHVNSTTIEVDTSSIIAAPHRNKQSTCGPGERRDRHGRCRKIW</sequence>
<evidence type="ECO:0000313" key="4">
    <source>
        <dbReference type="Proteomes" id="UP000076502"/>
    </source>
</evidence>
<evidence type="ECO:0000256" key="2">
    <source>
        <dbReference type="SAM" id="SignalP"/>
    </source>
</evidence>
<evidence type="ECO:0000256" key="1">
    <source>
        <dbReference type="SAM" id="MobiDB-lite"/>
    </source>
</evidence>
<dbReference type="AlphaFoldDB" id="A0A154NXQ3"/>
<name>A0A154NXQ3_DUFNO</name>
<organism evidence="3 4">
    <name type="scientific">Dufourea novaeangliae</name>
    <name type="common">Sweat bee</name>
    <dbReference type="NCBI Taxonomy" id="178035"/>
    <lineage>
        <taxon>Eukaryota</taxon>
        <taxon>Metazoa</taxon>
        <taxon>Ecdysozoa</taxon>
        <taxon>Arthropoda</taxon>
        <taxon>Hexapoda</taxon>
        <taxon>Insecta</taxon>
        <taxon>Pterygota</taxon>
        <taxon>Neoptera</taxon>
        <taxon>Endopterygota</taxon>
        <taxon>Hymenoptera</taxon>
        <taxon>Apocrita</taxon>
        <taxon>Aculeata</taxon>
        <taxon>Apoidea</taxon>
        <taxon>Anthophila</taxon>
        <taxon>Halictidae</taxon>
        <taxon>Rophitinae</taxon>
        <taxon>Dufourea</taxon>
    </lineage>
</organism>
<keyword evidence="2" id="KW-0732">Signal</keyword>
<reference evidence="3 4" key="1">
    <citation type="submission" date="2015-07" db="EMBL/GenBank/DDBJ databases">
        <title>The genome of Dufourea novaeangliae.</title>
        <authorList>
            <person name="Pan H."/>
            <person name="Kapheim K."/>
        </authorList>
    </citation>
    <scope>NUCLEOTIDE SEQUENCE [LARGE SCALE GENOMIC DNA]</scope>
    <source>
        <strain evidence="3">0120121106</strain>
        <tissue evidence="3">Whole body</tissue>
    </source>
</reference>
<accession>A0A154NXQ3</accession>
<dbReference type="EMBL" id="KQ434778">
    <property type="protein sequence ID" value="KZC04332.1"/>
    <property type="molecule type" value="Genomic_DNA"/>
</dbReference>
<feature type="chain" id="PRO_5007599120" evidence="2">
    <location>
        <begin position="20"/>
        <end position="91"/>
    </location>
</feature>
<feature type="signal peptide" evidence="2">
    <location>
        <begin position="1"/>
        <end position="19"/>
    </location>
</feature>